<evidence type="ECO:0000313" key="1">
    <source>
        <dbReference type="EMBL" id="GMR35564.1"/>
    </source>
</evidence>
<sequence>MDEQITTWEIGYGRSDNRSINQRGTNRHSVSMLHPLRGHLDHLNSVLVHLLDCLRGNLQNHLLLVALPRLVSDRIEDLALNVLPNLLGRISPCCHPIEQLRVVAAKNDDDVEPAQREEIASVEVDDHAAVLAVHPLLDVVEQFVLIEDVRLQSLVELREEAVLSDLLRTLDLLESEFFCQRGC</sequence>
<gene>
    <name evidence="1" type="ORF">PMAYCL1PPCAC_05759</name>
</gene>
<name>A0AAN4Z9G6_9BILA</name>
<keyword evidence="2" id="KW-1185">Reference proteome</keyword>
<accession>A0AAN4Z9G6</accession>
<reference evidence="2" key="1">
    <citation type="submission" date="2022-10" db="EMBL/GenBank/DDBJ databases">
        <title>Genome assembly of Pristionchus species.</title>
        <authorList>
            <person name="Yoshida K."/>
            <person name="Sommer R.J."/>
        </authorList>
    </citation>
    <scope>NUCLEOTIDE SEQUENCE [LARGE SCALE GENOMIC DNA]</scope>
    <source>
        <strain evidence="2">RS5460</strain>
    </source>
</reference>
<dbReference type="Proteomes" id="UP001328107">
    <property type="component" value="Unassembled WGS sequence"/>
</dbReference>
<proteinExistence type="predicted"/>
<dbReference type="AlphaFoldDB" id="A0AAN4Z9G6"/>
<organism evidence="1 2">
    <name type="scientific">Pristionchus mayeri</name>
    <dbReference type="NCBI Taxonomy" id="1317129"/>
    <lineage>
        <taxon>Eukaryota</taxon>
        <taxon>Metazoa</taxon>
        <taxon>Ecdysozoa</taxon>
        <taxon>Nematoda</taxon>
        <taxon>Chromadorea</taxon>
        <taxon>Rhabditida</taxon>
        <taxon>Rhabditina</taxon>
        <taxon>Diplogasteromorpha</taxon>
        <taxon>Diplogasteroidea</taxon>
        <taxon>Neodiplogasteridae</taxon>
        <taxon>Pristionchus</taxon>
    </lineage>
</organism>
<dbReference type="EMBL" id="BTRK01000002">
    <property type="protein sequence ID" value="GMR35564.1"/>
    <property type="molecule type" value="Genomic_DNA"/>
</dbReference>
<protein>
    <submittedName>
        <fullName evidence="1">Uncharacterized protein</fullName>
    </submittedName>
</protein>
<comment type="caution">
    <text evidence="1">The sequence shown here is derived from an EMBL/GenBank/DDBJ whole genome shotgun (WGS) entry which is preliminary data.</text>
</comment>
<evidence type="ECO:0000313" key="2">
    <source>
        <dbReference type="Proteomes" id="UP001328107"/>
    </source>
</evidence>